<name>A0A1E8F2H0_9CLOT</name>
<dbReference type="InterPro" id="IPR027417">
    <property type="entry name" value="P-loop_NTPase"/>
</dbReference>
<dbReference type="SUPFAM" id="SSF160246">
    <property type="entry name" value="EspE N-terminal domain-like"/>
    <property type="match status" value="1"/>
</dbReference>
<dbReference type="Proteomes" id="UP000175744">
    <property type="component" value="Unassembled WGS sequence"/>
</dbReference>
<evidence type="ECO:0000259" key="4">
    <source>
        <dbReference type="PROSITE" id="PS00662"/>
    </source>
</evidence>
<evidence type="ECO:0000313" key="6">
    <source>
        <dbReference type="Proteomes" id="UP000175744"/>
    </source>
</evidence>
<evidence type="ECO:0000256" key="2">
    <source>
        <dbReference type="ARBA" id="ARBA00022741"/>
    </source>
</evidence>
<evidence type="ECO:0000256" key="1">
    <source>
        <dbReference type="ARBA" id="ARBA00006611"/>
    </source>
</evidence>
<dbReference type="GO" id="GO:0005886">
    <property type="term" value="C:plasma membrane"/>
    <property type="evidence" value="ECO:0007669"/>
    <property type="project" value="TreeGrafter"/>
</dbReference>
<dbReference type="PANTHER" id="PTHR30258">
    <property type="entry name" value="TYPE II SECRETION SYSTEM PROTEIN GSPE-RELATED"/>
    <property type="match status" value="1"/>
</dbReference>
<keyword evidence="3" id="KW-0067">ATP-binding</keyword>
<comment type="similarity">
    <text evidence="1">Belongs to the GSP E family.</text>
</comment>
<dbReference type="PATRIC" id="fig|1121290.3.peg.181"/>
<gene>
    <name evidence="5" type="primary">epsE</name>
    <name evidence="5" type="ORF">CLOACE_01780</name>
</gene>
<dbReference type="FunFam" id="3.40.50.300:FF:000398">
    <property type="entry name" value="Type IV pilus assembly ATPase PilB"/>
    <property type="match status" value="1"/>
</dbReference>
<dbReference type="SUPFAM" id="SSF52540">
    <property type="entry name" value="P-loop containing nucleoside triphosphate hydrolases"/>
    <property type="match status" value="1"/>
</dbReference>
<dbReference type="PANTHER" id="PTHR30258:SF1">
    <property type="entry name" value="PROTEIN TRANSPORT PROTEIN HOFB HOMOLOG"/>
    <property type="match status" value="1"/>
</dbReference>
<reference evidence="5 6" key="1">
    <citation type="submission" date="2016-06" db="EMBL/GenBank/DDBJ databases">
        <title>Genome sequence of Clostridium acetireducens DSM 10703.</title>
        <authorList>
            <person name="Poehlein A."/>
            <person name="Fluechter S."/>
            <person name="Duerre P."/>
            <person name="Daniel R."/>
        </authorList>
    </citation>
    <scope>NUCLEOTIDE SEQUENCE [LARGE SCALE GENOMIC DNA]</scope>
    <source>
        <strain evidence="5 6">DSM 10703</strain>
    </source>
</reference>
<keyword evidence="6" id="KW-1185">Reference proteome</keyword>
<dbReference type="Gene3D" id="3.30.450.90">
    <property type="match status" value="1"/>
</dbReference>
<organism evidence="5 6">
    <name type="scientific">Clostridium acetireducens DSM 10703</name>
    <dbReference type="NCBI Taxonomy" id="1121290"/>
    <lineage>
        <taxon>Bacteria</taxon>
        <taxon>Bacillati</taxon>
        <taxon>Bacillota</taxon>
        <taxon>Clostridia</taxon>
        <taxon>Eubacteriales</taxon>
        <taxon>Clostridiaceae</taxon>
        <taxon>Clostridium</taxon>
    </lineage>
</organism>
<dbReference type="SMART" id="SM00382">
    <property type="entry name" value="AAA"/>
    <property type="match status" value="1"/>
</dbReference>
<dbReference type="STRING" id="1121290.CLAOCE_01780"/>
<dbReference type="Gene3D" id="3.40.50.300">
    <property type="entry name" value="P-loop containing nucleotide triphosphate hydrolases"/>
    <property type="match status" value="1"/>
</dbReference>
<dbReference type="Gene3D" id="3.30.300.160">
    <property type="entry name" value="Type II secretion system, protein E, N-terminal domain"/>
    <property type="match status" value="1"/>
</dbReference>
<dbReference type="Pfam" id="PF05157">
    <property type="entry name" value="MshEN"/>
    <property type="match status" value="1"/>
</dbReference>
<sequence>MSAQWQTKEFDDLNKISIDIEAVKLIPKKFALKNNLIPVKIDKNKLYVAVKCIDEFALDYIKFITNKDVVAILAKEEFITKSINFYYDRQYVKKALEKLEKENHSISSSFVKEESFNIKEEPAVKFTDIILKQAIYKKASDIHIEPFEDTVWIRFRIDGILYKILKINKDIYNSINTRIKIMANMNIAEKRMPQDGKIRLNINNYNYDFRVSSLPTISGEKIVIRILYDINRKVSLNALGFNYKDIKKLKNFLQKPNGIILITGPTGSGKTTTLYAMLNEINNNSKNITTIEDPVEYVIKGINQVNVNNKIGFTFAKGLRNLLRQDPDILMVGEIRDEETAQIAVRASITGHLVLSTLHTNDTASSILRLIDMGVPDYLLFDSITGIIAQRLVRKICVHCREKYLPDIKEKNALKLNSNTYIYRGKGCSKCNNTGYRGRIVTYELLDFNKFYSSISEKKNVFQKLNTYVNKEDFQSLRNNCIDLVKKGITTYEEAVNVSFN</sequence>
<dbReference type="InterPro" id="IPR007831">
    <property type="entry name" value="T2SS_GspE_N"/>
</dbReference>
<evidence type="ECO:0000313" key="5">
    <source>
        <dbReference type="EMBL" id="OFI07574.1"/>
    </source>
</evidence>
<keyword evidence="2" id="KW-0547">Nucleotide-binding</keyword>
<proteinExistence type="inferred from homology"/>
<comment type="caution">
    <text evidence="5">The sequence shown here is derived from an EMBL/GenBank/DDBJ whole genome shotgun (WGS) entry which is preliminary data.</text>
</comment>
<protein>
    <submittedName>
        <fullName evidence="5">Type II secretion system protein E</fullName>
    </submittedName>
</protein>
<dbReference type="OrthoDB" id="9808272at2"/>
<feature type="domain" description="Bacterial type II secretion system protein E" evidence="4">
    <location>
        <begin position="323"/>
        <end position="337"/>
    </location>
</feature>
<accession>A0A1E8F2H0</accession>
<dbReference type="AlphaFoldDB" id="A0A1E8F2H0"/>
<dbReference type="EMBL" id="LZFO01000002">
    <property type="protein sequence ID" value="OFI07574.1"/>
    <property type="molecule type" value="Genomic_DNA"/>
</dbReference>
<dbReference type="InterPro" id="IPR001482">
    <property type="entry name" value="T2SS/T4SS_dom"/>
</dbReference>
<dbReference type="InterPro" id="IPR037257">
    <property type="entry name" value="T2SS_E_N_sf"/>
</dbReference>
<dbReference type="InterPro" id="IPR003593">
    <property type="entry name" value="AAA+_ATPase"/>
</dbReference>
<dbReference type="PROSITE" id="PS00662">
    <property type="entry name" value="T2SP_E"/>
    <property type="match status" value="1"/>
</dbReference>
<dbReference type="GO" id="GO:0005524">
    <property type="term" value="F:ATP binding"/>
    <property type="evidence" value="ECO:0007669"/>
    <property type="project" value="UniProtKB-KW"/>
</dbReference>
<evidence type="ECO:0000256" key="3">
    <source>
        <dbReference type="ARBA" id="ARBA00022840"/>
    </source>
</evidence>
<dbReference type="CDD" id="cd01129">
    <property type="entry name" value="PulE-GspE-like"/>
    <property type="match status" value="1"/>
</dbReference>
<dbReference type="RefSeq" id="WP_070109153.1">
    <property type="nucleotide sequence ID" value="NZ_LZFO01000002.1"/>
</dbReference>
<dbReference type="Pfam" id="PF00437">
    <property type="entry name" value="T2SSE"/>
    <property type="match status" value="1"/>
</dbReference>
<dbReference type="GO" id="GO:0016887">
    <property type="term" value="F:ATP hydrolysis activity"/>
    <property type="evidence" value="ECO:0007669"/>
    <property type="project" value="TreeGrafter"/>
</dbReference>